<dbReference type="EMBL" id="CP062222">
    <property type="protein sequence ID" value="QTC92309.1"/>
    <property type="molecule type" value="Genomic_DNA"/>
</dbReference>
<keyword evidence="1" id="KW-0732">Signal</keyword>
<evidence type="ECO:0000256" key="1">
    <source>
        <dbReference type="SAM" id="SignalP"/>
    </source>
</evidence>
<gene>
    <name evidence="2" type="ORF">IFJ75_05290</name>
</gene>
<evidence type="ECO:0000313" key="2">
    <source>
        <dbReference type="EMBL" id="QTC92309.1"/>
    </source>
</evidence>
<reference evidence="2" key="1">
    <citation type="submission" date="2020-09" db="EMBL/GenBank/DDBJ databases">
        <title>Brevundimonas sp. LVF2 isolated from a puddle in Goettingen, Germany.</title>
        <authorList>
            <person name="Friedrich I."/>
            <person name="Klassen A."/>
            <person name="Hannes N."/>
            <person name="Schneider D."/>
            <person name="Hertel R."/>
            <person name="Daniel R."/>
        </authorList>
    </citation>
    <scope>NUCLEOTIDE SEQUENCE</scope>
    <source>
        <strain evidence="2">LVF2</strain>
    </source>
</reference>
<dbReference type="KEGG" id="bgoe:IFJ75_05290"/>
<dbReference type="Proteomes" id="UP000663918">
    <property type="component" value="Chromosome"/>
</dbReference>
<accession>A0A975C3A7</accession>
<organism evidence="2 3">
    <name type="scientific">Brevundimonas goettingensis</name>
    <dbReference type="NCBI Taxonomy" id="2774190"/>
    <lineage>
        <taxon>Bacteria</taxon>
        <taxon>Pseudomonadati</taxon>
        <taxon>Pseudomonadota</taxon>
        <taxon>Alphaproteobacteria</taxon>
        <taxon>Caulobacterales</taxon>
        <taxon>Caulobacteraceae</taxon>
        <taxon>Brevundimonas</taxon>
    </lineage>
</organism>
<name>A0A975C3A7_9CAUL</name>
<dbReference type="RefSeq" id="WP_207931590.1">
    <property type="nucleotide sequence ID" value="NZ_CP062222.1"/>
</dbReference>
<sequence>MIRHALAAATGLLCLVSATRAAAENLPANMDRYDCAGTYLQTPHPGGARVQPFHFGMIWNTETLSMAFIGSVPVVDSVWLILPGQFASKVAPDGTVHFATNAMGPEKTQGDMVLDTESKTLRLTMTWPRAGQPDRGLTLQGVCVQNRTYNNLQPL</sequence>
<keyword evidence="3" id="KW-1185">Reference proteome</keyword>
<protein>
    <submittedName>
        <fullName evidence="2">Uncharacterized protein</fullName>
    </submittedName>
</protein>
<feature type="signal peptide" evidence="1">
    <location>
        <begin position="1"/>
        <end position="23"/>
    </location>
</feature>
<evidence type="ECO:0000313" key="3">
    <source>
        <dbReference type="Proteomes" id="UP000663918"/>
    </source>
</evidence>
<feature type="chain" id="PRO_5037754431" evidence="1">
    <location>
        <begin position="24"/>
        <end position="155"/>
    </location>
</feature>
<dbReference type="AlphaFoldDB" id="A0A975C3A7"/>
<proteinExistence type="predicted"/>